<proteinExistence type="predicted"/>
<name>A0ABV0VLQ1_9TELE</name>
<keyword evidence="2" id="KW-1185">Reference proteome</keyword>
<evidence type="ECO:0000313" key="2">
    <source>
        <dbReference type="Proteomes" id="UP001482620"/>
    </source>
</evidence>
<dbReference type="EMBL" id="JAHRIQ010110148">
    <property type="protein sequence ID" value="MEQ2257331.1"/>
    <property type="molecule type" value="Genomic_DNA"/>
</dbReference>
<comment type="caution">
    <text evidence="1">The sequence shown here is derived from an EMBL/GenBank/DDBJ whole genome shotgun (WGS) entry which is preliminary data.</text>
</comment>
<gene>
    <name evidence="1" type="ORF">ILYODFUR_033806</name>
</gene>
<reference evidence="1 2" key="1">
    <citation type="submission" date="2021-06" db="EMBL/GenBank/DDBJ databases">
        <authorList>
            <person name="Palmer J.M."/>
        </authorList>
    </citation>
    <scope>NUCLEOTIDE SEQUENCE [LARGE SCALE GENOMIC DNA]</scope>
    <source>
        <strain evidence="2">if_2019</strain>
        <tissue evidence="1">Muscle</tissue>
    </source>
</reference>
<protein>
    <submittedName>
        <fullName evidence="1">Uncharacterized protein</fullName>
    </submittedName>
</protein>
<dbReference type="Proteomes" id="UP001482620">
    <property type="component" value="Unassembled WGS sequence"/>
</dbReference>
<accession>A0ABV0VLQ1</accession>
<organism evidence="1 2">
    <name type="scientific">Ilyodon furcidens</name>
    <name type="common">goldbreast splitfin</name>
    <dbReference type="NCBI Taxonomy" id="33524"/>
    <lineage>
        <taxon>Eukaryota</taxon>
        <taxon>Metazoa</taxon>
        <taxon>Chordata</taxon>
        <taxon>Craniata</taxon>
        <taxon>Vertebrata</taxon>
        <taxon>Euteleostomi</taxon>
        <taxon>Actinopterygii</taxon>
        <taxon>Neopterygii</taxon>
        <taxon>Teleostei</taxon>
        <taxon>Neoteleostei</taxon>
        <taxon>Acanthomorphata</taxon>
        <taxon>Ovalentaria</taxon>
        <taxon>Atherinomorphae</taxon>
        <taxon>Cyprinodontiformes</taxon>
        <taxon>Goodeidae</taxon>
        <taxon>Ilyodon</taxon>
    </lineage>
</organism>
<evidence type="ECO:0000313" key="1">
    <source>
        <dbReference type="EMBL" id="MEQ2257331.1"/>
    </source>
</evidence>
<sequence length="112" mass="12083">MEGLLARLQSALSQQPLNLDYLIFRLFSASYLSCEVYTHTLRIIVPSARSVPSNQCHCAPNLVAQKSRHICPPLNGGGHHRSGSSMVWETFSSPGGIGCILVFGGIQGRICG</sequence>